<proteinExistence type="predicted"/>
<sequence>MGLMGVFDGDVRTTTRANAHAKDSQLPSFGALNLGAMTSLSALSETTGKSVSLIHGDQWDQIHGNYTENIFDDYRLTVHGNRTETVLQNHQHTIIGTTNAKHIGVHNHTNVAPRNDTFVHTRTEDHHQPEQKHQPTTQHDVQSSVLQYFEKHTKFSLWYFTMLGIKMEIVPGPALVHATFKGELGVLAAKAVVLKSTSAAMDTKFQAFVAKTTATAVLLAAMYAKIIMFDGNAGIAANADSPFA</sequence>
<evidence type="ECO:0000313" key="2">
    <source>
        <dbReference type="Proteomes" id="UP000647241"/>
    </source>
</evidence>
<reference evidence="1" key="1">
    <citation type="journal article" date="2014" name="Int. J. Syst. Evol. Microbiol.">
        <title>Complete genome sequence of Corynebacterium casei LMG S-19264T (=DSM 44701T), isolated from a smear-ripened cheese.</title>
        <authorList>
            <consortium name="US DOE Joint Genome Institute (JGI-PGF)"/>
            <person name="Walter F."/>
            <person name="Albersmeier A."/>
            <person name="Kalinowski J."/>
            <person name="Ruckert C."/>
        </authorList>
    </citation>
    <scope>NUCLEOTIDE SEQUENCE</scope>
    <source>
        <strain evidence="1">CGMCC 1.12997</strain>
    </source>
</reference>
<dbReference type="Proteomes" id="UP000647241">
    <property type="component" value="Unassembled WGS sequence"/>
</dbReference>
<comment type="caution">
    <text evidence="1">The sequence shown here is derived from an EMBL/GenBank/DDBJ whole genome shotgun (WGS) entry which is preliminary data.</text>
</comment>
<dbReference type="EMBL" id="BMGT01000003">
    <property type="protein sequence ID" value="GGG85019.1"/>
    <property type="molecule type" value="Genomic_DNA"/>
</dbReference>
<organism evidence="1 2">
    <name type="scientific">Edaphobacter dinghuensis</name>
    <dbReference type="NCBI Taxonomy" id="1560005"/>
    <lineage>
        <taxon>Bacteria</taxon>
        <taxon>Pseudomonadati</taxon>
        <taxon>Acidobacteriota</taxon>
        <taxon>Terriglobia</taxon>
        <taxon>Terriglobales</taxon>
        <taxon>Acidobacteriaceae</taxon>
        <taxon>Edaphobacter</taxon>
    </lineage>
</organism>
<protein>
    <submittedName>
        <fullName evidence="1">Uncharacterized protein</fullName>
    </submittedName>
</protein>
<accession>A0A917HPN0</accession>
<dbReference type="AlphaFoldDB" id="A0A917HPN0"/>
<keyword evidence="2" id="KW-1185">Reference proteome</keyword>
<evidence type="ECO:0000313" key="1">
    <source>
        <dbReference type="EMBL" id="GGG85019.1"/>
    </source>
</evidence>
<name>A0A917HPN0_9BACT</name>
<gene>
    <name evidence="1" type="ORF">GCM10011585_31050</name>
</gene>
<reference evidence="1" key="2">
    <citation type="submission" date="2020-09" db="EMBL/GenBank/DDBJ databases">
        <authorList>
            <person name="Sun Q."/>
            <person name="Zhou Y."/>
        </authorList>
    </citation>
    <scope>NUCLEOTIDE SEQUENCE</scope>
    <source>
        <strain evidence="1">CGMCC 1.12997</strain>
    </source>
</reference>